<gene>
    <name evidence="4" type="ORF">BN437_0295</name>
</gene>
<accession>A0A831ES31</accession>
<evidence type="ECO:0000259" key="3">
    <source>
        <dbReference type="PROSITE" id="PS50887"/>
    </source>
</evidence>
<dbReference type="CDD" id="cd01949">
    <property type="entry name" value="GGDEF"/>
    <property type="match status" value="1"/>
</dbReference>
<name>A0A831ES31_ERWAM</name>
<evidence type="ECO:0000313" key="5">
    <source>
        <dbReference type="Proteomes" id="UP000013111"/>
    </source>
</evidence>
<reference evidence="4 5" key="1">
    <citation type="submission" date="2012-11" db="EMBL/GenBank/DDBJ databases">
        <authorList>
            <person name="Linke B."/>
        </authorList>
    </citation>
    <scope>NUCLEOTIDE SEQUENCE [LARGE SCALE GENOMIC DNA]</scope>
    <source>
        <strain evidence="5">CFBP 1232</strain>
    </source>
</reference>
<dbReference type="NCBIfam" id="NF008281">
    <property type="entry name" value="PRK11059.1"/>
    <property type="match status" value="1"/>
</dbReference>
<dbReference type="EMBL" id="CAPB01000005">
    <property type="protein sequence ID" value="CCO92263.1"/>
    <property type="molecule type" value="Genomic_DNA"/>
</dbReference>
<reference evidence="4 5" key="2">
    <citation type="submission" date="2013-04" db="EMBL/GenBank/DDBJ databases">
        <title>Comparative genomics of 12 strains of Erwinia amylovora identifies a pan-genome with a large conserved core and provides insights into host specificity.</title>
        <authorList>
            <person name="Mann R.A."/>
            <person name="Smits T.H.M."/>
            <person name="Buehlmann A."/>
            <person name="Blom J."/>
            <person name="Goesmann A."/>
            <person name="Frey J.E."/>
            <person name="Plummer K.M."/>
            <person name="Beer S.V."/>
            <person name="Luck J."/>
            <person name="Duffy B."/>
            <person name="Rodoni B."/>
        </authorList>
    </citation>
    <scope>NUCLEOTIDE SEQUENCE [LARGE SCALE GENOMIC DNA]</scope>
    <source>
        <strain evidence="5">CFBP 1232</strain>
    </source>
</reference>
<dbReference type="InterPro" id="IPR000160">
    <property type="entry name" value="GGDEF_dom"/>
</dbReference>
<evidence type="ECO:0008006" key="6">
    <source>
        <dbReference type="Google" id="ProtNLM"/>
    </source>
</evidence>
<dbReference type="Pfam" id="PF17157">
    <property type="entry name" value="GAPES4"/>
    <property type="match status" value="1"/>
</dbReference>
<feature type="domain" description="EAL" evidence="2">
    <location>
        <begin position="411"/>
        <end position="659"/>
    </location>
</feature>
<dbReference type="InterPro" id="IPR033423">
    <property type="entry name" value="GAPES4"/>
</dbReference>
<evidence type="ECO:0000313" key="4">
    <source>
        <dbReference type="EMBL" id="CCO92263.1"/>
    </source>
</evidence>
<dbReference type="Proteomes" id="UP000013111">
    <property type="component" value="Unassembled WGS sequence"/>
</dbReference>
<dbReference type="GO" id="GO:0071111">
    <property type="term" value="F:cyclic-guanylate-specific phosphodiesterase activity"/>
    <property type="evidence" value="ECO:0007669"/>
    <property type="project" value="InterPro"/>
</dbReference>
<protein>
    <recommendedName>
        <fullName evidence="6">RNase E specificity factor CsrD</fullName>
    </recommendedName>
</protein>
<organism evidence="4 5">
    <name type="scientific">Erwinia amylovora NBRC 12687 = CFBP 1232</name>
    <dbReference type="NCBI Taxonomy" id="1219359"/>
    <lineage>
        <taxon>Bacteria</taxon>
        <taxon>Pseudomonadati</taxon>
        <taxon>Pseudomonadota</taxon>
        <taxon>Gammaproteobacteria</taxon>
        <taxon>Enterobacterales</taxon>
        <taxon>Erwiniaceae</taxon>
        <taxon>Erwinia</taxon>
    </lineage>
</organism>
<evidence type="ECO:0000256" key="1">
    <source>
        <dbReference type="SAM" id="Phobius"/>
    </source>
</evidence>
<dbReference type="PROSITE" id="PS50883">
    <property type="entry name" value="EAL"/>
    <property type="match status" value="1"/>
</dbReference>
<keyword evidence="1" id="KW-1133">Transmembrane helix</keyword>
<feature type="transmembrane region" description="Helical" evidence="1">
    <location>
        <begin position="142"/>
        <end position="167"/>
    </location>
</feature>
<evidence type="ECO:0000259" key="2">
    <source>
        <dbReference type="PROSITE" id="PS50883"/>
    </source>
</evidence>
<sequence length="661" mass="74767">MTLPLRYLTGIRMRLTTKLSAMITLLSSLAMLLMLIGCVLSFFYLSNQRAEYRVQLMADEVDSALFAQTPEQIESWLHRVMNPLRIEHIELSQDNRSLLKVTRHQQPLLVHEPNRYRQTVLALTRHANMTLRVQWVDSTRTWFTSLIGASSLSAIIGVVVIMTLLLLQAHRWLYRQLQGMERLEARAGAVINGDRANVRPGSVHEWPPKASSAIDLLLSDLKEAGEQHNRIDTLIRAFAAQDARTGLNNRLFFDNQLTTLLEDPEAVGTHGMVMMIRLPDFDTLRERWGHAEAQEYLFALVNMLSTFVLRYPGALLARYFRSDFAVLLPHSSVKDADSIASQLITAVDSLPSTRMVDRDDIIHIGISGWHSGQTTQQVMENAELATRQAMLQGGNNWSVGEGGQQDLARGSVKWRTLLENTVNQGGPRLYQKPAVNGLGEVHHREILPRIYDGEKELLAAEYLPVVQQLGLAERYDRLLVKRVITLTEWWPEETLAIPLTLDSLLQRSFLRWLRDTLLQCTQSQRKRILFELAEADVCQHITRLAPVCKLLYGFGCSVAVTQAGLTVVSTAYIRQCQIRLIKLHPGLVRNIARRTENQLFVQSLLESCKQTAAQVFATGVHSKEEWQTLVELGVTGGQGDFFAASQSVNTSVKKYSQRYRV</sequence>
<dbReference type="Pfam" id="PF00990">
    <property type="entry name" value="GGDEF"/>
    <property type="match status" value="1"/>
</dbReference>
<dbReference type="SUPFAM" id="SSF55073">
    <property type="entry name" value="Nucleotide cyclase"/>
    <property type="match status" value="1"/>
</dbReference>
<dbReference type="AlphaFoldDB" id="A0A831ES31"/>
<dbReference type="InterPro" id="IPR035919">
    <property type="entry name" value="EAL_sf"/>
</dbReference>
<dbReference type="PANTHER" id="PTHR33121:SF32">
    <property type="entry name" value="RNASE E SPECIFICITY FACTOR CSRD"/>
    <property type="match status" value="1"/>
</dbReference>
<feature type="transmembrane region" description="Helical" evidence="1">
    <location>
        <begin position="21"/>
        <end position="45"/>
    </location>
</feature>
<dbReference type="InterPro" id="IPR029787">
    <property type="entry name" value="Nucleotide_cyclase"/>
</dbReference>
<feature type="domain" description="GGDEF" evidence="3">
    <location>
        <begin position="269"/>
        <end position="402"/>
    </location>
</feature>
<dbReference type="SMART" id="SM00052">
    <property type="entry name" value="EAL"/>
    <property type="match status" value="1"/>
</dbReference>
<dbReference type="PANTHER" id="PTHR33121">
    <property type="entry name" value="CYCLIC DI-GMP PHOSPHODIESTERASE PDEF"/>
    <property type="match status" value="1"/>
</dbReference>
<dbReference type="InterPro" id="IPR050706">
    <property type="entry name" value="Cyclic-di-GMP_PDE-like"/>
</dbReference>
<dbReference type="SMART" id="SM00267">
    <property type="entry name" value="GGDEF"/>
    <property type="match status" value="1"/>
</dbReference>
<dbReference type="InterPro" id="IPR001633">
    <property type="entry name" value="EAL_dom"/>
</dbReference>
<dbReference type="SUPFAM" id="SSF141868">
    <property type="entry name" value="EAL domain-like"/>
    <property type="match status" value="1"/>
</dbReference>
<keyword evidence="1" id="KW-0472">Membrane</keyword>
<dbReference type="Gene3D" id="3.30.70.270">
    <property type="match status" value="1"/>
</dbReference>
<proteinExistence type="predicted"/>
<comment type="caution">
    <text evidence="4">The sequence shown here is derived from an EMBL/GenBank/DDBJ whole genome shotgun (WGS) entry which is preliminary data.</text>
</comment>
<keyword evidence="1" id="KW-0812">Transmembrane</keyword>
<dbReference type="InterPro" id="IPR043128">
    <property type="entry name" value="Rev_trsase/Diguanyl_cyclase"/>
</dbReference>
<dbReference type="NCBIfam" id="TIGR00254">
    <property type="entry name" value="GGDEF"/>
    <property type="match status" value="1"/>
</dbReference>
<dbReference type="PROSITE" id="PS50887">
    <property type="entry name" value="GGDEF"/>
    <property type="match status" value="1"/>
</dbReference>
<dbReference type="Pfam" id="PF00563">
    <property type="entry name" value="EAL"/>
    <property type="match status" value="1"/>
</dbReference>
<dbReference type="Gene3D" id="3.20.20.450">
    <property type="entry name" value="EAL domain"/>
    <property type="match status" value="1"/>
</dbReference>